<dbReference type="Proteomes" id="UP001630127">
    <property type="component" value="Unassembled WGS sequence"/>
</dbReference>
<evidence type="ECO:0000313" key="3">
    <source>
        <dbReference type="Proteomes" id="UP001630127"/>
    </source>
</evidence>
<feature type="compositionally biased region" description="Acidic residues" evidence="1">
    <location>
        <begin position="55"/>
        <end position="70"/>
    </location>
</feature>
<comment type="caution">
    <text evidence="2">The sequence shown here is derived from an EMBL/GenBank/DDBJ whole genome shotgun (WGS) entry which is preliminary data.</text>
</comment>
<feature type="compositionally biased region" description="Basic and acidic residues" evidence="1">
    <location>
        <begin position="43"/>
        <end position="54"/>
    </location>
</feature>
<sequence>MHAKPIVSYNDNEMNEYGGNGMEKKVQAKGKEIQAKKVGSSSKGEDEQQGKLAEEMESDEEYADTGDDDGVGPSGHS</sequence>
<name>A0ABD3ANL3_9GENT</name>
<keyword evidence="3" id="KW-1185">Reference proteome</keyword>
<feature type="region of interest" description="Disordered" evidence="1">
    <location>
        <begin position="1"/>
        <end position="77"/>
    </location>
</feature>
<feature type="compositionally biased region" description="Basic and acidic residues" evidence="1">
    <location>
        <begin position="22"/>
        <end position="35"/>
    </location>
</feature>
<evidence type="ECO:0000313" key="2">
    <source>
        <dbReference type="EMBL" id="KAL3532764.1"/>
    </source>
</evidence>
<evidence type="ECO:0000256" key="1">
    <source>
        <dbReference type="SAM" id="MobiDB-lite"/>
    </source>
</evidence>
<reference evidence="2 3" key="1">
    <citation type="submission" date="2024-11" db="EMBL/GenBank/DDBJ databases">
        <title>A near-complete genome assembly of Cinchona calisaya.</title>
        <authorList>
            <person name="Lian D.C."/>
            <person name="Zhao X.W."/>
            <person name="Wei L."/>
        </authorList>
    </citation>
    <scope>NUCLEOTIDE SEQUENCE [LARGE SCALE GENOMIC DNA]</scope>
    <source>
        <tissue evidence="2">Nenye</tissue>
    </source>
</reference>
<dbReference type="AlphaFoldDB" id="A0ABD3ANL3"/>
<protein>
    <submittedName>
        <fullName evidence="2">Uncharacterized protein</fullName>
    </submittedName>
</protein>
<proteinExistence type="predicted"/>
<accession>A0ABD3ANL3</accession>
<gene>
    <name evidence="2" type="ORF">ACH5RR_006285</name>
</gene>
<organism evidence="2 3">
    <name type="scientific">Cinchona calisaya</name>
    <dbReference type="NCBI Taxonomy" id="153742"/>
    <lineage>
        <taxon>Eukaryota</taxon>
        <taxon>Viridiplantae</taxon>
        <taxon>Streptophyta</taxon>
        <taxon>Embryophyta</taxon>
        <taxon>Tracheophyta</taxon>
        <taxon>Spermatophyta</taxon>
        <taxon>Magnoliopsida</taxon>
        <taxon>eudicotyledons</taxon>
        <taxon>Gunneridae</taxon>
        <taxon>Pentapetalae</taxon>
        <taxon>asterids</taxon>
        <taxon>lamiids</taxon>
        <taxon>Gentianales</taxon>
        <taxon>Rubiaceae</taxon>
        <taxon>Cinchonoideae</taxon>
        <taxon>Cinchoneae</taxon>
        <taxon>Cinchona</taxon>
    </lineage>
</organism>
<dbReference type="EMBL" id="JBJUIK010000003">
    <property type="protein sequence ID" value="KAL3532764.1"/>
    <property type="molecule type" value="Genomic_DNA"/>
</dbReference>